<feature type="compositionally biased region" description="Basic and acidic residues" evidence="1">
    <location>
        <begin position="96"/>
        <end position="109"/>
    </location>
</feature>
<dbReference type="EMBL" id="JAEFCI010006500">
    <property type="protein sequence ID" value="KAG5459646.1"/>
    <property type="molecule type" value="Genomic_DNA"/>
</dbReference>
<dbReference type="AlphaFoldDB" id="A0A8H7ZUH8"/>
<organism evidence="2 3">
    <name type="scientific">Olpidium bornovanus</name>
    <dbReference type="NCBI Taxonomy" id="278681"/>
    <lineage>
        <taxon>Eukaryota</taxon>
        <taxon>Fungi</taxon>
        <taxon>Fungi incertae sedis</taxon>
        <taxon>Olpidiomycota</taxon>
        <taxon>Olpidiomycotina</taxon>
        <taxon>Olpidiomycetes</taxon>
        <taxon>Olpidiales</taxon>
        <taxon>Olpidiaceae</taxon>
        <taxon>Olpidium</taxon>
    </lineage>
</organism>
<reference evidence="2 3" key="1">
    <citation type="journal article" name="Sci. Rep.">
        <title>Genome-scale phylogenetic analyses confirm Olpidium as the closest living zoosporic fungus to the non-flagellated, terrestrial fungi.</title>
        <authorList>
            <person name="Chang Y."/>
            <person name="Rochon D."/>
            <person name="Sekimoto S."/>
            <person name="Wang Y."/>
            <person name="Chovatia M."/>
            <person name="Sandor L."/>
            <person name="Salamov A."/>
            <person name="Grigoriev I.V."/>
            <person name="Stajich J.E."/>
            <person name="Spatafora J.W."/>
        </authorList>
    </citation>
    <scope>NUCLEOTIDE SEQUENCE [LARGE SCALE GENOMIC DNA]</scope>
    <source>
        <strain evidence="2">S191</strain>
    </source>
</reference>
<evidence type="ECO:0000313" key="3">
    <source>
        <dbReference type="Proteomes" id="UP000673691"/>
    </source>
</evidence>
<feature type="non-terminal residue" evidence="2">
    <location>
        <position position="1"/>
    </location>
</feature>
<feature type="region of interest" description="Disordered" evidence="1">
    <location>
        <begin position="68"/>
        <end position="109"/>
    </location>
</feature>
<proteinExistence type="predicted"/>
<protein>
    <submittedName>
        <fullName evidence="2">Uncharacterized protein</fullName>
    </submittedName>
</protein>
<dbReference type="Proteomes" id="UP000673691">
    <property type="component" value="Unassembled WGS sequence"/>
</dbReference>
<keyword evidence="3" id="KW-1185">Reference proteome</keyword>
<evidence type="ECO:0000256" key="1">
    <source>
        <dbReference type="SAM" id="MobiDB-lite"/>
    </source>
</evidence>
<gene>
    <name evidence="2" type="ORF">BJ554DRAFT_8406</name>
</gene>
<comment type="caution">
    <text evidence="2">The sequence shown here is derived from an EMBL/GenBank/DDBJ whole genome shotgun (WGS) entry which is preliminary data.</text>
</comment>
<sequence length="131" mass="14940">EPDRKSSALSLLQEKTSARLLLYVRSLFRPCRKGHERGVRRALCLAARTENEPRRIFPVHRHTEVQRCVRDAKGSSKPSHQRLHRENKRTVGSSAVRDESEPRVETGKKEPKEYLYMDVANSVVLLAPGLG</sequence>
<name>A0A8H7ZUH8_9FUNG</name>
<evidence type="ECO:0000313" key="2">
    <source>
        <dbReference type="EMBL" id="KAG5459646.1"/>
    </source>
</evidence>
<accession>A0A8H7ZUH8</accession>